<reference evidence="1 2" key="1">
    <citation type="submission" date="2018-06" db="EMBL/GenBank/DDBJ databases">
        <authorList>
            <consortium name="Pathogen Informatics"/>
            <person name="Doyle S."/>
        </authorList>
    </citation>
    <scope>NUCLEOTIDE SEQUENCE [LARGE SCALE GENOMIC DNA]</scope>
    <source>
        <strain evidence="1 2">NCTC10786</strain>
    </source>
</reference>
<evidence type="ECO:0000313" key="2">
    <source>
        <dbReference type="Proteomes" id="UP000251584"/>
    </source>
</evidence>
<gene>
    <name evidence="1" type="ORF">NCTC10786_01415</name>
</gene>
<dbReference type="RefSeq" id="WP_153258706.1">
    <property type="nucleotide sequence ID" value="NZ_CP050078.1"/>
</dbReference>
<proteinExistence type="predicted"/>
<name>A0A2X2XHB7_CITKO</name>
<accession>A0A2X2XHB7</accession>
<dbReference type="AlphaFoldDB" id="A0A2X2XHB7"/>
<sequence>MSIFETSDSAWSALTKQFEQMSGSPGAPLIVQSPTIFRPLTITGVNPAISLLRKLLLGDNQPAYHNLNQTAYSQSNKSVQKGYIQYLQTLLVEMTKRVSSPIDYDEIAKLQKIYIKSQSALNIFTRDANKDWVLQKKNNPGLSRKTWDDNYCPEGFTPKQTLLKKDTLAKYGALQSKQSAYPALTRATMALFNCEMNAKEIINLPLSEDDLAEPDLWVPFLRTNLEPGMKWDDFFNKDAPQNIEIMSNSFHSEHYDSSWSAGGSFSYGFFSCGGSASGGHVEDRLKKGTQKLKFSFKRMITVQIQRGGWYDEGLLSYTGYVDKEEFWGPRGMLNLIPVSAVIGRGLTIEIETTSEAYDSFRDWRRTSGSAGFSFGPWSVGAGANSSTNSSSISDESTGTTLRFTDNSDQIYILSVISMKMDEYFKSKVYEEKALQDIKKLELLSGEVSERMKSLQEYWVK</sequence>
<dbReference type="EMBL" id="UAVY01000002">
    <property type="protein sequence ID" value="SQB25730.1"/>
    <property type="molecule type" value="Genomic_DNA"/>
</dbReference>
<dbReference type="Proteomes" id="UP000251584">
    <property type="component" value="Unassembled WGS sequence"/>
</dbReference>
<organism evidence="1 2">
    <name type="scientific">Citrobacter koseri</name>
    <name type="common">Citrobacter diversus</name>
    <dbReference type="NCBI Taxonomy" id="545"/>
    <lineage>
        <taxon>Bacteria</taxon>
        <taxon>Pseudomonadati</taxon>
        <taxon>Pseudomonadota</taxon>
        <taxon>Gammaproteobacteria</taxon>
        <taxon>Enterobacterales</taxon>
        <taxon>Enterobacteriaceae</taxon>
        <taxon>Citrobacter</taxon>
    </lineage>
</organism>
<protein>
    <submittedName>
        <fullName evidence="1">Uncharacterized protein</fullName>
    </submittedName>
</protein>
<evidence type="ECO:0000313" key="1">
    <source>
        <dbReference type="EMBL" id="SQB25730.1"/>
    </source>
</evidence>